<evidence type="ECO:0000313" key="3">
    <source>
        <dbReference type="Proteomes" id="UP001464891"/>
    </source>
</evidence>
<dbReference type="PANTHER" id="PTHR46246:SF1">
    <property type="entry name" value="GUANOSINE-3',5'-BIS(DIPHOSPHATE) 3'-PYROPHOSPHOHYDROLASE MESH1"/>
    <property type="match status" value="1"/>
</dbReference>
<comment type="caution">
    <text evidence="2">The sequence shown here is derived from an EMBL/GenBank/DDBJ whole genome shotgun (WGS) entry which is preliminary data.</text>
</comment>
<protein>
    <submittedName>
        <fullName evidence="2">HD domain-containing protein</fullName>
    </submittedName>
</protein>
<gene>
    <name evidence="2" type="ORF">NC998_08430</name>
</gene>
<dbReference type="InterPro" id="IPR003607">
    <property type="entry name" value="HD/PDEase_dom"/>
</dbReference>
<reference evidence="2 3" key="1">
    <citation type="submission" date="2022-04" db="EMBL/GenBank/DDBJ databases">
        <title>Positive selection, recombination, and allopatry shape intraspecific diversity of widespread and dominant cyanobacteria.</title>
        <authorList>
            <person name="Wei J."/>
            <person name="Shu W."/>
            <person name="Hu C."/>
        </authorList>
    </citation>
    <scope>NUCLEOTIDE SEQUENCE [LARGE SCALE GENOMIC DNA]</scope>
    <source>
        <strain evidence="2 3">GB2-A4</strain>
    </source>
</reference>
<dbReference type="CDD" id="cd00077">
    <property type="entry name" value="HDc"/>
    <property type="match status" value="1"/>
</dbReference>
<name>A0ABV0J5S1_9CYAN</name>
<dbReference type="InterPro" id="IPR006674">
    <property type="entry name" value="HD_domain"/>
</dbReference>
<dbReference type="SMART" id="SM00471">
    <property type="entry name" value="HDc"/>
    <property type="match status" value="1"/>
</dbReference>
<dbReference type="SUPFAM" id="SSF109604">
    <property type="entry name" value="HD-domain/PDEase-like"/>
    <property type="match status" value="1"/>
</dbReference>
<dbReference type="Proteomes" id="UP001464891">
    <property type="component" value="Unassembled WGS sequence"/>
</dbReference>
<dbReference type="PROSITE" id="PS51831">
    <property type="entry name" value="HD"/>
    <property type="match status" value="1"/>
</dbReference>
<evidence type="ECO:0000313" key="2">
    <source>
        <dbReference type="EMBL" id="MEP0817122.1"/>
    </source>
</evidence>
<dbReference type="InterPro" id="IPR052194">
    <property type="entry name" value="MESH1"/>
</dbReference>
<sequence length="183" mass="20744">MESQQAGLILQALDFAARKHRDQRRKDLEASPYINHPISLVNLLWNTGGVTDPAVIMAALLHDTVEDTATTFAELAQEFGEEVQQLVKEVTDDKSLPKQERKQQQVEHAAHLSDKAKLVKLADKISNLRDIIASPPADWSCDRQREYFVWAKQVVDQMRGNHAQLEAVFDQVYQQGISQLSDR</sequence>
<dbReference type="RefSeq" id="WP_190439755.1">
    <property type="nucleotide sequence ID" value="NZ_JAMPKM010000003.1"/>
</dbReference>
<evidence type="ECO:0000259" key="1">
    <source>
        <dbReference type="PROSITE" id="PS51831"/>
    </source>
</evidence>
<feature type="domain" description="HD" evidence="1">
    <location>
        <begin position="33"/>
        <end position="128"/>
    </location>
</feature>
<dbReference type="EMBL" id="JAMPKM010000003">
    <property type="protein sequence ID" value="MEP0817122.1"/>
    <property type="molecule type" value="Genomic_DNA"/>
</dbReference>
<dbReference type="PANTHER" id="PTHR46246">
    <property type="entry name" value="GUANOSINE-3',5'-BIS(DIPHOSPHATE) 3'-PYROPHOSPHOHYDROLASE MESH1"/>
    <property type="match status" value="1"/>
</dbReference>
<keyword evidence="3" id="KW-1185">Reference proteome</keyword>
<proteinExistence type="predicted"/>
<dbReference type="Pfam" id="PF13328">
    <property type="entry name" value="HD_4"/>
    <property type="match status" value="1"/>
</dbReference>
<accession>A0ABV0J5S1</accession>
<dbReference type="Gene3D" id="1.10.3210.10">
    <property type="entry name" value="Hypothetical protein af1432"/>
    <property type="match status" value="1"/>
</dbReference>
<organism evidence="2 3">
    <name type="scientific">Trichocoleus desertorum GB2-A4</name>
    <dbReference type="NCBI Taxonomy" id="2933944"/>
    <lineage>
        <taxon>Bacteria</taxon>
        <taxon>Bacillati</taxon>
        <taxon>Cyanobacteriota</taxon>
        <taxon>Cyanophyceae</taxon>
        <taxon>Leptolyngbyales</taxon>
        <taxon>Trichocoleusaceae</taxon>
        <taxon>Trichocoleus</taxon>
    </lineage>
</organism>